<feature type="coiled-coil region" evidence="1">
    <location>
        <begin position="186"/>
        <end position="216"/>
    </location>
</feature>
<dbReference type="SMART" id="SM00271">
    <property type="entry name" value="DnaJ"/>
    <property type="match status" value="1"/>
</dbReference>
<dbReference type="PRINTS" id="PR00625">
    <property type="entry name" value="JDOMAIN"/>
</dbReference>
<gene>
    <name evidence="5" type="ORF">Naga_100052g27</name>
</gene>
<feature type="compositionally biased region" description="Polar residues" evidence="2">
    <location>
        <begin position="276"/>
        <end position="290"/>
    </location>
</feature>
<protein>
    <submittedName>
        <fullName evidence="5">Chaperone-domain containing protein</fullName>
    </submittedName>
</protein>
<feature type="signal peptide" evidence="3">
    <location>
        <begin position="1"/>
        <end position="34"/>
    </location>
</feature>
<dbReference type="Gene3D" id="1.10.287.110">
    <property type="entry name" value="DnaJ domain"/>
    <property type="match status" value="1"/>
</dbReference>
<accession>W7TNU4</accession>
<keyword evidence="1" id="KW-0175">Coiled coil</keyword>
<organism evidence="5 6">
    <name type="scientific">Nannochloropsis gaditana</name>
    <dbReference type="NCBI Taxonomy" id="72520"/>
    <lineage>
        <taxon>Eukaryota</taxon>
        <taxon>Sar</taxon>
        <taxon>Stramenopiles</taxon>
        <taxon>Ochrophyta</taxon>
        <taxon>Eustigmatophyceae</taxon>
        <taxon>Eustigmatales</taxon>
        <taxon>Monodopsidaceae</taxon>
        <taxon>Nannochloropsis</taxon>
    </lineage>
</organism>
<dbReference type="InterPro" id="IPR036869">
    <property type="entry name" value="J_dom_sf"/>
</dbReference>
<dbReference type="Proteomes" id="UP000019335">
    <property type="component" value="Unassembled WGS sequence"/>
</dbReference>
<keyword evidence="3" id="KW-0732">Signal</keyword>
<dbReference type="SUPFAM" id="SSF46565">
    <property type="entry name" value="Chaperone J-domain"/>
    <property type="match status" value="1"/>
</dbReference>
<comment type="caution">
    <text evidence="5">The sequence shown here is derived from an EMBL/GenBank/DDBJ whole genome shotgun (WGS) entry which is preliminary data.</text>
</comment>
<dbReference type="Pfam" id="PF00226">
    <property type="entry name" value="DnaJ"/>
    <property type="match status" value="1"/>
</dbReference>
<feature type="region of interest" description="Disordered" evidence="2">
    <location>
        <begin position="222"/>
        <end position="297"/>
    </location>
</feature>
<evidence type="ECO:0000259" key="4">
    <source>
        <dbReference type="PROSITE" id="PS50076"/>
    </source>
</evidence>
<evidence type="ECO:0000256" key="2">
    <source>
        <dbReference type="SAM" id="MobiDB-lite"/>
    </source>
</evidence>
<dbReference type="PROSITE" id="PS50076">
    <property type="entry name" value="DNAJ_2"/>
    <property type="match status" value="1"/>
</dbReference>
<keyword evidence="6" id="KW-1185">Reference proteome</keyword>
<feature type="domain" description="J" evidence="4">
    <location>
        <begin position="418"/>
        <end position="482"/>
    </location>
</feature>
<dbReference type="InterPro" id="IPR001623">
    <property type="entry name" value="DnaJ_domain"/>
</dbReference>
<dbReference type="AlphaFoldDB" id="W7TNU4"/>
<feature type="chain" id="PRO_5004904456" evidence="3">
    <location>
        <begin position="35"/>
        <end position="530"/>
    </location>
</feature>
<feature type="region of interest" description="Disordered" evidence="2">
    <location>
        <begin position="38"/>
        <end position="89"/>
    </location>
</feature>
<dbReference type="CDD" id="cd06257">
    <property type="entry name" value="DnaJ"/>
    <property type="match status" value="1"/>
</dbReference>
<reference evidence="5 6" key="1">
    <citation type="journal article" date="2014" name="Mol. Plant">
        <title>Chromosome Scale Genome Assembly and Transcriptome Profiling of Nannochloropsis gaditana in Nitrogen Depletion.</title>
        <authorList>
            <person name="Corteggiani Carpinelli E."/>
            <person name="Telatin A."/>
            <person name="Vitulo N."/>
            <person name="Forcato C."/>
            <person name="D'Angelo M."/>
            <person name="Schiavon R."/>
            <person name="Vezzi A."/>
            <person name="Giacometti G.M."/>
            <person name="Morosinotto T."/>
            <person name="Valle G."/>
        </authorList>
    </citation>
    <scope>NUCLEOTIDE SEQUENCE [LARGE SCALE GENOMIC DNA]</scope>
    <source>
        <strain evidence="5 6">B-31</strain>
    </source>
</reference>
<evidence type="ECO:0000313" key="6">
    <source>
        <dbReference type="Proteomes" id="UP000019335"/>
    </source>
</evidence>
<dbReference type="PANTHER" id="PTHR24074">
    <property type="entry name" value="CO-CHAPERONE PROTEIN DJLA"/>
    <property type="match status" value="1"/>
</dbReference>
<dbReference type="EMBL" id="AZIL01002282">
    <property type="protein sequence ID" value="EWM22061.1"/>
    <property type="molecule type" value="Genomic_DNA"/>
</dbReference>
<feature type="compositionally biased region" description="Polar residues" evidence="2">
    <location>
        <begin position="38"/>
        <end position="55"/>
    </location>
</feature>
<sequence length="530" mass="58330">MGAIDGDYRIRHSRRGWAVVCLACILSQFAISLANTGEAAPQSTPASENVDTTIYTYDAAPPYSRDSRKNSEHGAQIDVRPEHDTGGEISLMRQGNYQNLTSDNEKGSDKLVNELSSGLEKATGDGVLGYEQRDIEGIIRSEDEEEEEKIGSVMYNAAEEDSMAEIRGLIEAQAEEERRLAEEAAFDEARAHAAEREAVRQEAEEKVRTRRQARDDNLFEAFKEQQWAEPMARSRSGSSAADPGIDGGSGHRDGVSALAGRTSHRPRGHVLGLGQGTSNRGTTSRFSSFHAQRGRVPPTSDEAQAEMMSAAFGSVRGKASFEEMNSQHQGGTVDRTGEENGTARAHLAAKLVLETDALLYGGHGGPVGATLLEVEGGDEDWENGEGAGSAGMKNVLVKDRTSKEIQRILREGEREEPNWYVVLGISRRAQAQAVKDSFRRLVLLIHPDKTSHLGAQEAFQLVQEAYESLSSPIERLAYDQYLVKLRAKRWKQRLRPLVDKVDEFSDYYEPILERKGQIAAAAFLLWALVL</sequence>
<dbReference type="InterPro" id="IPR050817">
    <property type="entry name" value="DjlA_DnaK_co-chaperone"/>
</dbReference>
<name>W7TNU4_9STRA</name>
<dbReference type="OrthoDB" id="10250354at2759"/>
<evidence type="ECO:0000313" key="5">
    <source>
        <dbReference type="EMBL" id="EWM22061.1"/>
    </source>
</evidence>
<evidence type="ECO:0000256" key="1">
    <source>
        <dbReference type="SAM" id="Coils"/>
    </source>
</evidence>
<proteinExistence type="predicted"/>
<evidence type="ECO:0000256" key="3">
    <source>
        <dbReference type="SAM" id="SignalP"/>
    </source>
</evidence>